<dbReference type="AlphaFoldDB" id="A0A9P8C7S9"/>
<protein>
    <submittedName>
        <fullName evidence="5">Major facilitator superfamily domain-containing protein</fullName>
    </submittedName>
</protein>
<comment type="subcellular location">
    <subcellularLocation>
        <location evidence="1">Membrane</location>
        <topology evidence="1">Multi-pass membrane protein</topology>
    </subcellularLocation>
</comment>
<dbReference type="PROSITE" id="PS50850">
    <property type="entry name" value="MFS"/>
    <property type="match status" value="1"/>
</dbReference>
<evidence type="ECO:0000256" key="2">
    <source>
        <dbReference type="ARBA" id="ARBA00006727"/>
    </source>
</evidence>
<evidence type="ECO:0000313" key="5">
    <source>
        <dbReference type="EMBL" id="KAG9236670.1"/>
    </source>
</evidence>
<accession>A0A9P8C7S9</accession>
<feature type="transmembrane region" description="Helical" evidence="3">
    <location>
        <begin position="240"/>
        <end position="261"/>
    </location>
</feature>
<feature type="transmembrane region" description="Helical" evidence="3">
    <location>
        <begin position="104"/>
        <end position="126"/>
    </location>
</feature>
<dbReference type="Proteomes" id="UP000824998">
    <property type="component" value="Unassembled WGS sequence"/>
</dbReference>
<feature type="domain" description="Major facilitator superfamily (MFS) profile" evidence="4">
    <location>
        <begin position="39"/>
        <end position="427"/>
    </location>
</feature>
<feature type="transmembrane region" description="Helical" evidence="3">
    <location>
        <begin position="276"/>
        <end position="297"/>
    </location>
</feature>
<feature type="transmembrane region" description="Helical" evidence="3">
    <location>
        <begin position="75"/>
        <end position="92"/>
    </location>
</feature>
<evidence type="ECO:0000313" key="6">
    <source>
        <dbReference type="Proteomes" id="UP000824998"/>
    </source>
</evidence>
<dbReference type="InterPro" id="IPR020846">
    <property type="entry name" value="MFS_dom"/>
</dbReference>
<gene>
    <name evidence="5" type="ORF">BJ875DRAFT_371573</name>
</gene>
<dbReference type="GO" id="GO:0016020">
    <property type="term" value="C:membrane"/>
    <property type="evidence" value="ECO:0007669"/>
    <property type="project" value="UniProtKB-SubCell"/>
</dbReference>
<feature type="transmembrane region" description="Helical" evidence="3">
    <location>
        <begin position="397"/>
        <end position="420"/>
    </location>
</feature>
<keyword evidence="3" id="KW-0472">Membrane</keyword>
<proteinExistence type="inferred from homology"/>
<evidence type="ECO:0000256" key="1">
    <source>
        <dbReference type="ARBA" id="ARBA00004141"/>
    </source>
</evidence>
<dbReference type="InterPro" id="IPR036259">
    <property type="entry name" value="MFS_trans_sf"/>
</dbReference>
<feature type="transmembrane region" description="Helical" evidence="3">
    <location>
        <begin position="304"/>
        <end position="325"/>
    </location>
</feature>
<organism evidence="5 6">
    <name type="scientific">Amylocarpus encephaloides</name>
    <dbReference type="NCBI Taxonomy" id="45428"/>
    <lineage>
        <taxon>Eukaryota</taxon>
        <taxon>Fungi</taxon>
        <taxon>Dikarya</taxon>
        <taxon>Ascomycota</taxon>
        <taxon>Pezizomycotina</taxon>
        <taxon>Leotiomycetes</taxon>
        <taxon>Helotiales</taxon>
        <taxon>Helotiales incertae sedis</taxon>
        <taxon>Amylocarpus</taxon>
    </lineage>
</organism>
<dbReference type="Gene3D" id="1.20.1250.20">
    <property type="entry name" value="MFS general substrate transporter like domains"/>
    <property type="match status" value="2"/>
</dbReference>
<feature type="transmembrane region" description="Helical" evidence="3">
    <location>
        <begin position="138"/>
        <end position="159"/>
    </location>
</feature>
<keyword evidence="3" id="KW-0812">Transmembrane</keyword>
<dbReference type="SUPFAM" id="SSF103473">
    <property type="entry name" value="MFS general substrate transporter"/>
    <property type="match status" value="1"/>
</dbReference>
<comment type="similarity">
    <text evidence="2">Belongs to the major facilitator superfamily. Monocarboxylate porter (TC 2.A.1.13) family.</text>
</comment>
<dbReference type="OrthoDB" id="6499973at2759"/>
<dbReference type="PANTHER" id="PTHR11360">
    <property type="entry name" value="MONOCARBOXYLATE TRANSPORTER"/>
    <property type="match status" value="1"/>
</dbReference>
<feature type="transmembrane region" description="Helical" evidence="3">
    <location>
        <begin position="197"/>
        <end position="219"/>
    </location>
</feature>
<dbReference type="PANTHER" id="PTHR11360:SF130">
    <property type="entry name" value="MAJOR FACILITATOR SUPERFAMILY (MFS) PROFILE DOMAIN-CONTAINING PROTEIN-RELATED"/>
    <property type="match status" value="1"/>
</dbReference>
<dbReference type="EMBL" id="MU251402">
    <property type="protein sequence ID" value="KAG9236670.1"/>
    <property type="molecule type" value="Genomic_DNA"/>
</dbReference>
<name>A0A9P8C7S9_9HELO</name>
<reference evidence="5" key="1">
    <citation type="journal article" date="2021" name="IMA Fungus">
        <title>Genomic characterization of three marine fungi, including Emericellopsis atlantica sp. nov. with signatures of a generalist lifestyle and marine biomass degradation.</title>
        <authorList>
            <person name="Hagestad O.C."/>
            <person name="Hou L."/>
            <person name="Andersen J.H."/>
            <person name="Hansen E.H."/>
            <person name="Altermark B."/>
            <person name="Li C."/>
            <person name="Kuhnert E."/>
            <person name="Cox R.J."/>
            <person name="Crous P.W."/>
            <person name="Spatafora J.W."/>
            <person name="Lail K."/>
            <person name="Amirebrahimi M."/>
            <person name="Lipzen A."/>
            <person name="Pangilinan J."/>
            <person name="Andreopoulos W."/>
            <person name="Hayes R.D."/>
            <person name="Ng V."/>
            <person name="Grigoriev I.V."/>
            <person name="Jackson S.A."/>
            <person name="Sutton T.D.S."/>
            <person name="Dobson A.D.W."/>
            <person name="Rama T."/>
        </authorList>
    </citation>
    <scope>NUCLEOTIDE SEQUENCE</scope>
    <source>
        <strain evidence="5">TRa018bII</strain>
    </source>
</reference>
<feature type="transmembrane region" description="Helical" evidence="3">
    <location>
        <begin position="331"/>
        <end position="353"/>
    </location>
</feature>
<feature type="transmembrane region" description="Helical" evidence="3">
    <location>
        <begin position="166"/>
        <end position="185"/>
    </location>
</feature>
<feature type="transmembrane region" description="Helical" evidence="3">
    <location>
        <begin position="43"/>
        <end position="63"/>
    </location>
</feature>
<dbReference type="GO" id="GO:0022857">
    <property type="term" value="F:transmembrane transporter activity"/>
    <property type="evidence" value="ECO:0007669"/>
    <property type="project" value="InterPro"/>
</dbReference>
<keyword evidence="6" id="KW-1185">Reference proteome</keyword>
<dbReference type="Pfam" id="PF07690">
    <property type="entry name" value="MFS_1"/>
    <property type="match status" value="1"/>
</dbReference>
<evidence type="ECO:0000259" key="4">
    <source>
        <dbReference type="PROSITE" id="PS50850"/>
    </source>
</evidence>
<evidence type="ECO:0000256" key="3">
    <source>
        <dbReference type="SAM" id="Phobius"/>
    </source>
</evidence>
<dbReference type="InterPro" id="IPR050327">
    <property type="entry name" value="Proton-linked_MCT"/>
</dbReference>
<sequence>MRGHKFTGDVTLQELSHRSTEQLPTTLPPNQASFSRRTAGSQVFAGHLIIFNTFGYIGSWGFFQSYYVESLSQTSSAISWVGSIQLFLVYFVGSFSGRALDAGYLYPTVITGCTLQIVGILAAAQARSYSVLFLTQGVLVGLGDGLSFCPVVGLISTYYMDRTRALAVSFAAAGAATGGIVFPLIAKQMLGRVGVAWTLRAMGLVFLVNSVVAVSLLRVRVRPRKTGGFIEWGAFQETPYLLFCVGTFLSLWGLYFAYYYISVFGKTIIHVSSADSFYLIMAINGVGIFGRIVPAWLVTRTGEVLEILAPVTLLAGILMFLWIPVSTETQLIIWIIFYGFFANAVQALIVGGVGSLTADKQKMGVRIGMVFTIFSFACLTGPPIAGALIDRSDGEFLLAQVFAGVVMVAGAVALVGAAYAKRGVKIR</sequence>
<dbReference type="InterPro" id="IPR011701">
    <property type="entry name" value="MFS"/>
</dbReference>
<feature type="transmembrane region" description="Helical" evidence="3">
    <location>
        <begin position="365"/>
        <end position="385"/>
    </location>
</feature>
<comment type="caution">
    <text evidence="5">The sequence shown here is derived from an EMBL/GenBank/DDBJ whole genome shotgun (WGS) entry which is preliminary data.</text>
</comment>
<keyword evidence="3" id="KW-1133">Transmembrane helix</keyword>